<evidence type="ECO:0000313" key="2">
    <source>
        <dbReference type="Proteomes" id="UP000276133"/>
    </source>
</evidence>
<proteinExistence type="predicted"/>
<name>A0A3M7P7W1_BRAPC</name>
<keyword evidence="2" id="KW-1185">Reference proteome</keyword>
<dbReference type="Proteomes" id="UP000276133">
    <property type="component" value="Unassembled WGS sequence"/>
</dbReference>
<organism evidence="1 2">
    <name type="scientific">Brachionus plicatilis</name>
    <name type="common">Marine rotifer</name>
    <name type="synonym">Brachionus muelleri</name>
    <dbReference type="NCBI Taxonomy" id="10195"/>
    <lineage>
        <taxon>Eukaryota</taxon>
        <taxon>Metazoa</taxon>
        <taxon>Spiralia</taxon>
        <taxon>Gnathifera</taxon>
        <taxon>Rotifera</taxon>
        <taxon>Eurotatoria</taxon>
        <taxon>Monogononta</taxon>
        <taxon>Pseudotrocha</taxon>
        <taxon>Ploima</taxon>
        <taxon>Brachionidae</taxon>
        <taxon>Brachionus</taxon>
    </lineage>
</organism>
<reference evidence="1 2" key="1">
    <citation type="journal article" date="2018" name="Sci. Rep.">
        <title>Genomic signatures of local adaptation to the degree of environmental predictability in rotifers.</title>
        <authorList>
            <person name="Franch-Gras L."/>
            <person name="Hahn C."/>
            <person name="Garcia-Roger E.M."/>
            <person name="Carmona M.J."/>
            <person name="Serra M."/>
            <person name="Gomez A."/>
        </authorList>
    </citation>
    <scope>NUCLEOTIDE SEQUENCE [LARGE SCALE GENOMIC DNA]</scope>
    <source>
        <strain evidence="1">HYR1</strain>
    </source>
</reference>
<gene>
    <name evidence="1" type="ORF">BpHYR1_000020</name>
</gene>
<sequence>MHLTSRLTQRATGTN</sequence>
<protein>
    <submittedName>
        <fullName evidence="1">Uncharacterized protein</fullName>
    </submittedName>
</protein>
<dbReference type="EMBL" id="REGN01012535">
    <property type="protein sequence ID" value="RMZ95171.1"/>
    <property type="molecule type" value="Genomic_DNA"/>
</dbReference>
<comment type="caution">
    <text evidence="1">The sequence shown here is derived from an EMBL/GenBank/DDBJ whole genome shotgun (WGS) entry which is preliminary data.</text>
</comment>
<accession>A0A3M7P7W1</accession>
<evidence type="ECO:0000313" key="1">
    <source>
        <dbReference type="EMBL" id="RMZ95171.1"/>
    </source>
</evidence>